<feature type="domain" description="Peptidase M16 C-terminal" evidence="6">
    <location>
        <begin position="716"/>
        <end position="889"/>
    </location>
</feature>
<evidence type="ECO:0000313" key="7">
    <source>
        <dbReference type="EMBL" id="CCO24614.1"/>
    </source>
</evidence>
<dbReference type="Gene3D" id="3.30.830.10">
    <property type="entry name" value="Metalloenzyme, LuxS/M16 peptidase-like"/>
    <property type="match status" value="4"/>
</dbReference>
<dbReference type="Pfam" id="PF05193">
    <property type="entry name" value="Peptidase_M16_C"/>
    <property type="match status" value="2"/>
</dbReference>
<comment type="cofactor">
    <cofactor evidence="1">
        <name>Zn(2+)</name>
        <dbReference type="ChEBI" id="CHEBI:29105"/>
    </cofactor>
</comment>
<dbReference type="GO" id="GO:0004222">
    <property type="term" value="F:metalloendopeptidase activity"/>
    <property type="evidence" value="ECO:0007669"/>
    <property type="project" value="InterPro"/>
</dbReference>
<dbReference type="InterPro" id="IPR001431">
    <property type="entry name" value="Pept_M16_Zn_BS"/>
</dbReference>
<evidence type="ECO:0000256" key="3">
    <source>
        <dbReference type="RuleBase" id="RU004447"/>
    </source>
</evidence>
<feature type="region of interest" description="Disordered" evidence="4">
    <location>
        <begin position="64"/>
        <end position="90"/>
    </location>
</feature>
<evidence type="ECO:0000256" key="2">
    <source>
        <dbReference type="ARBA" id="ARBA00007261"/>
    </source>
</evidence>
<protein>
    <submittedName>
        <fullName evidence="7">Peptidase M16 domain protein</fullName>
    </submittedName>
</protein>
<dbReference type="PROSITE" id="PS00143">
    <property type="entry name" value="INSULINASE"/>
    <property type="match status" value="1"/>
</dbReference>
<dbReference type="GO" id="GO:0006508">
    <property type="term" value="P:proteolysis"/>
    <property type="evidence" value="ECO:0007669"/>
    <property type="project" value="InterPro"/>
</dbReference>
<comment type="similarity">
    <text evidence="2 3">Belongs to the peptidase M16 family.</text>
</comment>
<reference evidence="7 8" key="1">
    <citation type="submission" date="2012-10" db="EMBL/GenBank/DDBJ databases">
        <authorList>
            <person name="Genoscope - CEA"/>
        </authorList>
    </citation>
    <scope>NUCLEOTIDE SEQUENCE [LARGE SCALE GENOMIC DNA]</scope>
    <source>
        <strain evidence="8">AM13 / DSM 14728</strain>
    </source>
</reference>
<dbReference type="InterPro" id="IPR011249">
    <property type="entry name" value="Metalloenz_LuxS/M16"/>
</dbReference>
<dbReference type="PANTHER" id="PTHR11851">
    <property type="entry name" value="METALLOPROTEASE"/>
    <property type="match status" value="1"/>
</dbReference>
<feature type="domain" description="Peptidase M16 N-terminal" evidence="5">
    <location>
        <begin position="124"/>
        <end position="263"/>
    </location>
</feature>
<evidence type="ECO:0000256" key="1">
    <source>
        <dbReference type="ARBA" id="ARBA00001947"/>
    </source>
</evidence>
<dbReference type="AlphaFoldDB" id="L0RCY2"/>
<dbReference type="PANTHER" id="PTHR11851:SF49">
    <property type="entry name" value="MITOCHONDRIAL-PROCESSING PEPTIDASE SUBUNIT ALPHA"/>
    <property type="match status" value="1"/>
</dbReference>
<dbReference type="SUPFAM" id="SSF63411">
    <property type="entry name" value="LuxS/MPP-like metallohydrolase"/>
    <property type="match status" value="4"/>
</dbReference>
<evidence type="ECO:0000313" key="8">
    <source>
        <dbReference type="Proteomes" id="UP000010808"/>
    </source>
</evidence>
<dbReference type="KEGG" id="dhy:DESAM_22347"/>
<dbReference type="InterPro" id="IPR011765">
    <property type="entry name" value="Pept_M16_N"/>
</dbReference>
<dbReference type="GO" id="GO:0046872">
    <property type="term" value="F:metal ion binding"/>
    <property type="evidence" value="ECO:0007669"/>
    <property type="project" value="InterPro"/>
</dbReference>
<dbReference type="InterPro" id="IPR050361">
    <property type="entry name" value="MPP/UQCRC_Complex"/>
</dbReference>
<feature type="compositionally biased region" description="Polar residues" evidence="4">
    <location>
        <begin position="64"/>
        <end position="73"/>
    </location>
</feature>
<sequence>MVPQQKVRAGSAVKGFKFEKLSILIFLLGVLLMSTGCKIEKIDSNRKEDVAAVLNETEVMKTPSSALSQTGSVSEKDAAQSIAQTAQDEANAELSKEISDALASGEGPHVIKLSNGMSLLIKEDNRFPLVNVRLFVHAGSSYEDPSQAGISHLLEHMVFKGTATRAPGQTAREIESVGGDMNAATSFDYTVYYVEVPEKEWKLGMDIVSDMTFNAKIDPEELKSEREVVLSELERGEDNPGSRIFKTLQSIVWKNTSYQWPIIGYRDTVKNISAEDIHAYINRLYQPQSMLLSVVGKINPEEVVKEAERLCGAMKSDAPVLPPVVFPVPETGKATVKIIPGKWNKVYIGAAFPIPGLSSAKIAGLEMMCELLGGGETSKLYRKFKYEKRMVDSISVSSLTLERAGMLYIFATLDADKVDEFWKELMIELSSVDFNDFTDREIERVILNLEDSLFLTKETLSGLASKLGYFQFFEGGEQAEENYLYDLHNITRTQLQKLYDEYFVPENIASCMLVPEGTKAKAVNFEKAVAENWPSKKITVGDNAAYGPGEAATIELSNGSQLVFIPDETLPYTAMSMYWVGGDADLSTDEQGLAALTSQSLTRGTASMNATELEDFVSDRAASIGATAGREVFAINAKFPSRFTADMLPLINEIITEPRFAPEELERAREDQISAIKRKGDRPLSLAFRNIFPFLYKSGSYSFFHLGMPEGVEKYTKEDISDYWAKQSSRPFVLAICGDYDRKALEDFAKQLDGKLVLKNKPLAIPTSEWSDSKDLSMVLPDRNQAHLMVIFPVPGMEDHEATAGLSLLRASLAGQSGLLFRDLRDKQGLGYTVTAFLWQAPKTGFMAFYIGTKPEQLEQAMTGFENTVKMLKKQDLPEDEITRAKNILNGEYYQEHQSLLSRSRESASLMVKGFEPDLDIKIIEQASKMDAAQVRELINKYLNWETKYTLTVHP</sequence>
<organism evidence="7 8">
    <name type="scientific">Maridesulfovibrio hydrothermalis AM13 = DSM 14728</name>
    <dbReference type="NCBI Taxonomy" id="1121451"/>
    <lineage>
        <taxon>Bacteria</taxon>
        <taxon>Pseudomonadati</taxon>
        <taxon>Thermodesulfobacteriota</taxon>
        <taxon>Desulfovibrionia</taxon>
        <taxon>Desulfovibrionales</taxon>
        <taxon>Desulfovibrionaceae</taxon>
        <taxon>Maridesulfovibrio</taxon>
    </lineage>
</organism>
<proteinExistence type="inferred from homology"/>
<dbReference type="EMBL" id="FO203522">
    <property type="protein sequence ID" value="CCO24614.1"/>
    <property type="molecule type" value="Genomic_DNA"/>
</dbReference>
<dbReference type="eggNOG" id="COG0612">
    <property type="taxonomic scope" value="Bacteria"/>
</dbReference>
<gene>
    <name evidence="7" type="ORF">DESAM_22347</name>
</gene>
<keyword evidence="8" id="KW-1185">Reference proteome</keyword>
<feature type="domain" description="Peptidase M16 C-terminal" evidence="6">
    <location>
        <begin position="271"/>
        <end position="448"/>
    </location>
</feature>
<name>L0RCY2_9BACT</name>
<evidence type="ECO:0000259" key="5">
    <source>
        <dbReference type="Pfam" id="PF00675"/>
    </source>
</evidence>
<dbReference type="PATRIC" id="fig|1121451.3.peg.2570"/>
<dbReference type="InterPro" id="IPR007863">
    <property type="entry name" value="Peptidase_M16_C"/>
</dbReference>
<accession>L0RCY2</accession>
<dbReference type="Proteomes" id="UP000010808">
    <property type="component" value="Chromosome"/>
</dbReference>
<dbReference type="RefSeq" id="WP_015337214.1">
    <property type="nucleotide sequence ID" value="NC_020055.1"/>
</dbReference>
<dbReference type="HOGENOM" id="CLU_007487_1_0_7"/>
<dbReference type="Pfam" id="PF00675">
    <property type="entry name" value="Peptidase_M16"/>
    <property type="match status" value="1"/>
</dbReference>
<evidence type="ECO:0000256" key="4">
    <source>
        <dbReference type="SAM" id="MobiDB-lite"/>
    </source>
</evidence>
<dbReference type="STRING" id="1121451.DESAM_22347"/>
<dbReference type="OrthoDB" id="9811314at2"/>
<evidence type="ECO:0000259" key="6">
    <source>
        <dbReference type="Pfam" id="PF05193"/>
    </source>
</evidence>